<dbReference type="AlphaFoldDB" id="A0A1V2UQ55"/>
<feature type="domain" description="SGNH hydrolase-type esterase" evidence="1">
    <location>
        <begin position="762"/>
        <end position="944"/>
    </location>
</feature>
<reference evidence="2 3" key="1">
    <citation type="submission" date="2015-07" db="EMBL/GenBank/DDBJ databases">
        <title>Acinetobacter yuneri, a novel member of Acinetobacter calcoaceticus-Acinetobacter baumannii complex isolated from clinical specimen.</title>
        <authorList>
            <person name="Yu Y."/>
        </authorList>
    </citation>
    <scope>NUCLEOTIDE SEQUENCE [LARGE SCALE GENOMIC DNA]</scope>
    <source>
        <strain evidence="2 3">A362</strain>
    </source>
</reference>
<proteinExistence type="predicted"/>
<evidence type="ECO:0000313" key="2">
    <source>
        <dbReference type="EMBL" id="ONN52114.1"/>
    </source>
</evidence>
<keyword evidence="3" id="KW-1185">Reference proteome</keyword>
<dbReference type="GO" id="GO:0016788">
    <property type="term" value="F:hydrolase activity, acting on ester bonds"/>
    <property type="evidence" value="ECO:0007669"/>
    <property type="project" value="UniProtKB-ARBA"/>
</dbReference>
<protein>
    <recommendedName>
        <fullName evidence="1">SGNH hydrolase-type esterase domain-containing protein</fullName>
    </recommendedName>
</protein>
<accession>A0A1V2UQ55</accession>
<dbReference type="EMBL" id="LFZS01000025">
    <property type="protein sequence ID" value="ONN52114.1"/>
    <property type="molecule type" value="Genomic_DNA"/>
</dbReference>
<dbReference type="InterPro" id="IPR036514">
    <property type="entry name" value="SGNH_hydro_sf"/>
</dbReference>
<dbReference type="SUPFAM" id="SSF52266">
    <property type="entry name" value="SGNH hydrolase"/>
    <property type="match status" value="1"/>
</dbReference>
<comment type="caution">
    <text evidence="2">The sequence shown here is derived from an EMBL/GenBank/DDBJ whole genome shotgun (WGS) entry which is preliminary data.</text>
</comment>
<dbReference type="Gene3D" id="3.40.50.1110">
    <property type="entry name" value="SGNH hydrolase"/>
    <property type="match status" value="1"/>
</dbReference>
<gene>
    <name evidence="2" type="ORF">AC058_18320</name>
</gene>
<evidence type="ECO:0000259" key="1">
    <source>
        <dbReference type="Pfam" id="PF13472"/>
    </source>
</evidence>
<evidence type="ECO:0000313" key="3">
    <source>
        <dbReference type="Proteomes" id="UP000189376"/>
    </source>
</evidence>
<dbReference type="RefSeq" id="WP_081410202.1">
    <property type="nucleotide sequence ID" value="NZ_LFZS01000025.1"/>
</dbReference>
<dbReference type="InterPro" id="IPR013830">
    <property type="entry name" value="SGNH_hydro"/>
</dbReference>
<name>A0A1V2UQ55_9GAMM</name>
<dbReference type="Proteomes" id="UP000189376">
    <property type="component" value="Unassembled WGS sequence"/>
</dbReference>
<dbReference type="Pfam" id="PF13472">
    <property type="entry name" value="Lipase_GDSL_2"/>
    <property type="match status" value="1"/>
</dbReference>
<organism evidence="2 3">
    <name type="scientific">Acinetobacter genomosp. 33YU</name>
    <dbReference type="NCBI Taxonomy" id="1675530"/>
    <lineage>
        <taxon>Bacteria</taxon>
        <taxon>Pseudomonadati</taxon>
        <taxon>Pseudomonadota</taxon>
        <taxon>Gammaproteobacteria</taxon>
        <taxon>Moraxellales</taxon>
        <taxon>Moraxellaceae</taxon>
        <taxon>Acinetobacter</taxon>
    </lineage>
</organism>
<sequence length="983" mass="109166">MATNWNNVLAGINNASDILAILRKVLALLDGKVDVTKIDEIITDLTRMQVDVDVALARVNSALTDFDSESQAAIQEVISSGLMEGFTTEAELLATRPTVLKKYAKAEDTNVIWFWNKPEGAPDDNYWTSTGLSELEQAKEFAAKLVQASIVDGGVKAEQLPDSEISISSNGIGYAVGVDFEATTINYIDLLLTNLKPTTNLTFKVYERQIDGSGVLPGSLSDRLISSYTKSVQDLVGYNLINSSLLKTRVKFTFPSIVIADKKRILFEITSSDIFSIATKTISPPDTGITNSLGGFYKNQTAGWGLAQLGQRRIAYTVGYTEKYLKKHQTVYDVETEIARTSSDGILFFHTTSRNWTCFGKGFSTFIDQKFNRIGLWLANLANVSKLKYQIFARPLSIASEITWIGASIYDREIYKSCLDITGKYEANENEHLINFDFDSSLLPDNHFLMILVVGEKVDGSVATFGSAARTDTSTNMTRVDRGVWLIDNKDPSYAGTDVTYPFVLTNVSSTSLNNSIYQIKEDIKKIEAGNDVKSLPLTPIFKPVLKTETNNLTVNFAGTVILRADTKTVINTSTTHEPSTSGNTSVSSTLNKSTAEFWISNPNEFLGYCNISNVVVTNNADSTVLIKGVHYEVDSYGGKLIGLTDTVYNVTVSFTYTNQRYDLVQLNPFTLEVSVKKGIERRQDPSEWMVEVDPPCRALCRVLITGNQIEIVPLDEYINCGGKPYIASAEYNALKLHNQASLKRIFAKLNKGQNISLVGYGDSITAMGGYHTEDVPNENHDWYGFFATLPQDTRDAKVPTFNYESGLGGRMHTGWNWKLKEFLEKTYANTIMYWNYGVSGTDSTDGARDTRLQYPLSKNPDLVVVGFGMNDFGNSVLYSNLVKIVNTFKNAGSDVVLMPVIRTPTLPLVNYQGEDWRKVNRFVYSAAIDSGAAYCPIDWYVDDAHYGGMGINFKHFCTQNMFNHPGPYEYSIYGKILVSLFE</sequence>